<dbReference type="GO" id="GO:0005525">
    <property type="term" value="F:GTP binding"/>
    <property type="evidence" value="ECO:0007669"/>
    <property type="project" value="UniProtKB-KW"/>
</dbReference>
<evidence type="ECO:0000313" key="5">
    <source>
        <dbReference type="EMBL" id="AEB94159.1"/>
    </source>
</evidence>
<dbReference type="PANTHER" id="PTHR42202">
    <property type="entry name" value="GTP CYCLOHYDROLASE III"/>
    <property type="match status" value="1"/>
</dbReference>
<reference evidence="5 6" key="1">
    <citation type="journal article" date="2011" name="J. Bacteriol.">
        <title>Complete genome sequence of Metallosphaera cuprina, a metal sulfide-oxidizing archaeon from a hot spring.</title>
        <authorList>
            <person name="Liu L.J."/>
            <person name="You X.Y."/>
            <person name="Zheng H."/>
            <person name="Wang S."/>
            <person name="Jiang C.Y."/>
            <person name="Liu S.J."/>
        </authorList>
    </citation>
    <scope>NUCLEOTIDE SEQUENCE [LARGE SCALE GENOMIC DNA]</scope>
    <source>
        <strain evidence="5 6">Ar-4</strain>
    </source>
</reference>
<dbReference type="InterPro" id="IPR043128">
    <property type="entry name" value="Rev_trsase/Diguanyl_cyclase"/>
</dbReference>
<dbReference type="RefSeq" id="WP_013736661.1">
    <property type="nucleotide sequence ID" value="NC_015435.1"/>
</dbReference>
<dbReference type="GO" id="GO:0043740">
    <property type="term" value="F:GTP cyclohydrolase IIa activity"/>
    <property type="evidence" value="ECO:0007669"/>
    <property type="project" value="UniProtKB-UniRule"/>
</dbReference>
<evidence type="ECO:0000313" key="6">
    <source>
        <dbReference type="Proteomes" id="UP000007812"/>
    </source>
</evidence>
<dbReference type="Pfam" id="PF05165">
    <property type="entry name" value="GCH_III"/>
    <property type="match status" value="1"/>
</dbReference>
<keyword evidence="1 3" id="KW-0378">Hydrolase</keyword>
<dbReference type="PIRSF" id="PIRSF009265">
    <property type="entry name" value="GTP_cyclohydro_3"/>
    <property type="match status" value="1"/>
</dbReference>
<dbReference type="InterPro" id="IPR029787">
    <property type="entry name" value="Nucleotide_cyclase"/>
</dbReference>
<dbReference type="OrthoDB" id="25211at2157"/>
<dbReference type="EMBL" id="CP002656">
    <property type="protein sequence ID" value="AEB94159.1"/>
    <property type="molecule type" value="Genomic_DNA"/>
</dbReference>
<keyword evidence="2 3" id="KW-0342">GTP-binding</keyword>
<protein>
    <recommendedName>
        <fullName evidence="3 4">GTP cyclohydrolase III</fullName>
        <ecNumber evidence="3 4">3.5.4.29</ecNumber>
    </recommendedName>
</protein>
<dbReference type="GeneID" id="10492245"/>
<comment type="similarity">
    <text evidence="3 4">Belongs to the archaeal-type GTP cyclohydrolase family.</text>
</comment>
<dbReference type="Proteomes" id="UP000007812">
    <property type="component" value="Chromosome"/>
</dbReference>
<dbReference type="PANTHER" id="PTHR42202:SF1">
    <property type="entry name" value="GTP CYCLOHYDROLASE III"/>
    <property type="match status" value="1"/>
</dbReference>
<keyword evidence="6" id="KW-1185">Reference proteome</keyword>
<proteinExistence type="inferred from homology"/>
<dbReference type="HOGENOM" id="CLU_080076_0_0_2"/>
<evidence type="ECO:0000256" key="1">
    <source>
        <dbReference type="ARBA" id="ARBA00022801"/>
    </source>
</evidence>
<evidence type="ECO:0000256" key="4">
    <source>
        <dbReference type="PIRNR" id="PIRNR009265"/>
    </source>
</evidence>
<dbReference type="Gene3D" id="3.30.70.1230">
    <property type="entry name" value="Nucleotide cyclase"/>
    <property type="match status" value="1"/>
</dbReference>
<dbReference type="EC" id="3.5.4.29" evidence="3 4"/>
<dbReference type="eggNOG" id="arCOG04202">
    <property type="taxonomic scope" value="Archaea"/>
</dbReference>
<sequence>MKTLVVELYNYREWTEILGYDREWKIQTIQFSLLSSILWKASMIGGMLLPLRYDQFILTADGIPNSKLKEFLTFMSRLTPVNIRACLGYGKTPLAAQESGYNCIKQLEPGRFELSPFPDSLVSIAHYDLNDFTSLTNNTSTYRSFFEAQKFFMDILSYTYSLGGLAQYMGGDNVIVLLNPDAIDQIVANVENSKLIKVGIGIGKNAREALRNATKALTDIRSTRRETWKLLRE</sequence>
<evidence type="ECO:0000256" key="3">
    <source>
        <dbReference type="HAMAP-Rule" id="MF_00608"/>
    </source>
</evidence>
<dbReference type="AlphaFoldDB" id="F4FXW1"/>
<dbReference type="KEGG" id="mcn:Mcup_0048"/>
<evidence type="ECO:0000256" key="2">
    <source>
        <dbReference type="ARBA" id="ARBA00023134"/>
    </source>
</evidence>
<gene>
    <name evidence="3" type="primary">gch3</name>
    <name evidence="5" type="ordered locus">Mcup_0048</name>
</gene>
<comment type="catalytic activity">
    <reaction evidence="3 4">
        <text>GTP + 3 H2O = 2-amino-5-formylamino-6-(5-phospho-D-ribosylamino)pyrimidin-4(3H)-one + 2 phosphate + 2 H(+)</text>
        <dbReference type="Rhea" id="RHEA:22468"/>
        <dbReference type="ChEBI" id="CHEBI:15377"/>
        <dbReference type="ChEBI" id="CHEBI:15378"/>
        <dbReference type="ChEBI" id="CHEBI:37565"/>
        <dbReference type="ChEBI" id="CHEBI:43474"/>
        <dbReference type="ChEBI" id="CHEBI:57258"/>
        <dbReference type="EC" id="3.5.4.29"/>
    </reaction>
</comment>
<dbReference type="InterPro" id="IPR007839">
    <property type="entry name" value="GTP_CycHdrlase_3"/>
</dbReference>
<name>F4FXW1_METCR</name>
<keyword evidence="3" id="KW-0547">Nucleotide-binding</keyword>
<dbReference type="PATRIC" id="fig|1006006.8.peg.48"/>
<dbReference type="HAMAP" id="MF_00608">
    <property type="entry name" value="GTP_cyclohydro_3"/>
    <property type="match status" value="1"/>
</dbReference>
<comment type="function">
    <text evidence="3 4">Catalyzes the formation of 2-amino-5-formylamino-6-ribofuranosylamino-4(3H)-pyrimidinone ribonucleotide monophosphate and inorganic phosphate from GTP. Also has an independent pyrophosphate phosphohydrolase activity.</text>
</comment>
<organism evidence="5 6">
    <name type="scientific">Metallosphaera cuprina (strain Ar-4)</name>
    <dbReference type="NCBI Taxonomy" id="1006006"/>
    <lineage>
        <taxon>Archaea</taxon>
        <taxon>Thermoproteota</taxon>
        <taxon>Thermoprotei</taxon>
        <taxon>Sulfolobales</taxon>
        <taxon>Sulfolobaceae</taxon>
        <taxon>Metallosphaera</taxon>
    </lineage>
</organism>
<accession>F4FXW1</accession>
<dbReference type="STRING" id="1006006.Mcup_0048"/>
<dbReference type="Gene3D" id="3.30.70.270">
    <property type="match status" value="1"/>
</dbReference>